<dbReference type="Proteomes" id="UP000005143">
    <property type="component" value="Unassembled WGS sequence"/>
</dbReference>
<organism evidence="1 2">
    <name type="scientific">Patulibacter medicamentivorans</name>
    <dbReference type="NCBI Taxonomy" id="1097667"/>
    <lineage>
        <taxon>Bacteria</taxon>
        <taxon>Bacillati</taxon>
        <taxon>Actinomycetota</taxon>
        <taxon>Thermoleophilia</taxon>
        <taxon>Solirubrobacterales</taxon>
        <taxon>Patulibacteraceae</taxon>
        <taxon>Patulibacter</taxon>
    </lineage>
</organism>
<accession>H0E5W8</accession>
<evidence type="ECO:0000313" key="2">
    <source>
        <dbReference type="Proteomes" id="UP000005143"/>
    </source>
</evidence>
<evidence type="ECO:0000313" key="1">
    <source>
        <dbReference type="EMBL" id="EHN10909.1"/>
    </source>
</evidence>
<protein>
    <submittedName>
        <fullName evidence="1">Uncharacterized protein</fullName>
    </submittedName>
</protein>
<gene>
    <name evidence="1" type="ORF">PAI11_22190</name>
</gene>
<reference evidence="1 2" key="1">
    <citation type="journal article" date="2013" name="Biodegradation">
        <title>Quantitative proteomic analysis of ibuprofen-degrading Patulibacter sp. strain I11.</title>
        <authorList>
            <person name="Almeida B."/>
            <person name="Kjeldal H."/>
            <person name="Lolas I."/>
            <person name="Knudsen A.D."/>
            <person name="Carvalho G."/>
            <person name="Nielsen K.L."/>
            <person name="Barreto Crespo M.T."/>
            <person name="Stensballe A."/>
            <person name="Nielsen J.L."/>
        </authorList>
    </citation>
    <scope>NUCLEOTIDE SEQUENCE [LARGE SCALE GENOMIC DNA]</scope>
    <source>
        <strain evidence="1 2">I11</strain>
    </source>
</reference>
<keyword evidence="2" id="KW-1185">Reference proteome</keyword>
<name>H0E5W8_9ACTN</name>
<dbReference type="AlphaFoldDB" id="H0E5W8"/>
<comment type="caution">
    <text evidence="1">The sequence shown here is derived from an EMBL/GenBank/DDBJ whole genome shotgun (WGS) entry which is preliminary data.</text>
</comment>
<dbReference type="EMBL" id="AGUD01000196">
    <property type="protein sequence ID" value="EHN10909.1"/>
    <property type="molecule type" value="Genomic_DNA"/>
</dbReference>
<proteinExistence type="predicted"/>
<sequence>MSRGDQALDFEGNEWEEFCRQALSRKFGAAWQKIPAKNRGDWGLEGFVRQQGIVVQCYADDSVSNQDRTTKQKAKLTADVPKLQRNTTVLEAVLDMQVDSYVFLVPRFDDKELLPHAKTKSDLARGWGLPWIAPSFAITVNDIDFLKEEWEALRGAMRPVIELAPAAAFAPNAALVETLVRKLDVIPRLAADAGRADTWRQMLVRNYVDGNGILLRLDEISPDYHDRITRIVAGREKHLALRTDASEPLDDLMELTSSLAEAIHRDISAIDDADVQSIAGNIVADWLMRCPLEYAP</sequence>